<name>A0AAD9N862_9ANNE</name>
<evidence type="ECO:0000259" key="8">
    <source>
        <dbReference type="Pfam" id="PF16573"/>
    </source>
</evidence>
<keyword evidence="11" id="KW-1185">Reference proteome</keyword>
<feature type="domain" description="Clp1 P-loop" evidence="9">
    <location>
        <begin position="118"/>
        <end position="304"/>
    </location>
</feature>
<dbReference type="FunFam" id="3.40.50.300:FF:000454">
    <property type="entry name" value="Protein CLP1 homolog"/>
    <property type="match status" value="1"/>
</dbReference>
<dbReference type="Gene3D" id="2.40.30.330">
    <property type="entry name" value="Pre-mRNA cleavage complex subunit Clp1, C-terminal domain"/>
    <property type="match status" value="1"/>
</dbReference>
<keyword evidence="4 6" id="KW-0067">ATP-binding</keyword>
<protein>
    <recommendedName>
        <fullName evidence="6">Protein CLP1 homolog</fullName>
    </recommendedName>
</protein>
<feature type="binding site" evidence="6">
    <location>
        <position position="19"/>
    </location>
    <ligand>
        <name>ATP</name>
        <dbReference type="ChEBI" id="CHEBI:30616"/>
    </ligand>
</feature>
<keyword evidence="5 6" id="KW-0539">Nucleus</keyword>
<dbReference type="InterPro" id="IPR010655">
    <property type="entry name" value="Clp1_C"/>
</dbReference>
<feature type="binding site" evidence="6">
    <location>
        <position position="59"/>
    </location>
    <ligand>
        <name>ATP</name>
        <dbReference type="ChEBI" id="CHEBI:30616"/>
    </ligand>
</feature>
<feature type="binding site" evidence="6">
    <location>
        <begin position="121"/>
        <end position="126"/>
    </location>
    <ligand>
        <name>ATP</name>
        <dbReference type="ChEBI" id="CHEBI:30616"/>
    </ligand>
</feature>
<gene>
    <name evidence="10" type="ORF">LSH36_161g16015</name>
</gene>
<dbReference type="Pfam" id="PF16573">
    <property type="entry name" value="CLP1_N"/>
    <property type="match status" value="1"/>
</dbReference>
<dbReference type="GO" id="GO:0051731">
    <property type="term" value="F:polynucleotide 5'-hydroxyl-kinase activity"/>
    <property type="evidence" value="ECO:0007669"/>
    <property type="project" value="InterPro"/>
</dbReference>
<dbReference type="EMBL" id="JAODUP010000161">
    <property type="protein sequence ID" value="KAK2158978.1"/>
    <property type="molecule type" value="Genomic_DNA"/>
</dbReference>
<keyword evidence="2 6" id="KW-0507">mRNA processing</keyword>
<dbReference type="Gene3D" id="2.60.120.1030">
    <property type="entry name" value="Clp1, DNA binding domain"/>
    <property type="match status" value="1"/>
</dbReference>
<evidence type="ECO:0000256" key="6">
    <source>
        <dbReference type="HAMAP-Rule" id="MF_03035"/>
    </source>
</evidence>
<dbReference type="GO" id="GO:0005524">
    <property type="term" value="F:ATP binding"/>
    <property type="evidence" value="ECO:0007669"/>
    <property type="project" value="UniProtKB-UniRule"/>
</dbReference>
<dbReference type="AlphaFoldDB" id="A0AAD9N862"/>
<dbReference type="GO" id="GO:0031124">
    <property type="term" value="P:mRNA 3'-end processing"/>
    <property type="evidence" value="ECO:0007669"/>
    <property type="project" value="UniProtKB-UniRule"/>
</dbReference>
<dbReference type="InterPro" id="IPR032319">
    <property type="entry name" value="CLP1_P"/>
</dbReference>
<dbReference type="GO" id="GO:0006388">
    <property type="term" value="P:tRNA splicing, via endonucleolytic cleavage and ligation"/>
    <property type="evidence" value="ECO:0007669"/>
    <property type="project" value="TreeGrafter"/>
</dbReference>
<evidence type="ECO:0000259" key="7">
    <source>
        <dbReference type="Pfam" id="PF06807"/>
    </source>
</evidence>
<dbReference type="InterPro" id="IPR027417">
    <property type="entry name" value="P-loop_NTPase"/>
</dbReference>
<dbReference type="Pfam" id="PF16575">
    <property type="entry name" value="CLP1_P"/>
    <property type="match status" value="1"/>
</dbReference>
<proteinExistence type="inferred from homology"/>
<evidence type="ECO:0000313" key="11">
    <source>
        <dbReference type="Proteomes" id="UP001208570"/>
    </source>
</evidence>
<comment type="function">
    <text evidence="6">Required for endonucleolytic cleavage during polyadenylation-dependent pre-mRNA 3'-end formation.</text>
</comment>
<dbReference type="InterPro" id="IPR032324">
    <property type="entry name" value="Clp1_N"/>
</dbReference>
<feature type="domain" description="Clp1 N-terminal" evidence="8">
    <location>
        <begin position="13"/>
        <end position="104"/>
    </location>
</feature>
<dbReference type="FunFam" id="2.60.120.1030:FF:000001">
    <property type="entry name" value="Protein CLP1 homolog 5"/>
    <property type="match status" value="1"/>
</dbReference>
<dbReference type="Proteomes" id="UP001208570">
    <property type="component" value="Unassembled WGS sequence"/>
</dbReference>
<evidence type="ECO:0000313" key="10">
    <source>
        <dbReference type="EMBL" id="KAK2158978.1"/>
    </source>
</evidence>
<comment type="subcellular location">
    <subcellularLocation>
        <location evidence="1 6">Nucleus</location>
    </subcellularLocation>
</comment>
<evidence type="ECO:0000256" key="3">
    <source>
        <dbReference type="ARBA" id="ARBA00022741"/>
    </source>
</evidence>
<evidence type="ECO:0000256" key="2">
    <source>
        <dbReference type="ARBA" id="ARBA00022664"/>
    </source>
</evidence>
<comment type="similarity">
    <text evidence="6">Belongs to the Clp1 family. Clp1 subfamily.</text>
</comment>
<dbReference type="SUPFAM" id="SSF52540">
    <property type="entry name" value="P-loop containing nucleoside triphosphate hydrolases"/>
    <property type="match status" value="1"/>
</dbReference>
<organism evidence="10 11">
    <name type="scientific">Paralvinella palmiformis</name>
    <dbReference type="NCBI Taxonomy" id="53620"/>
    <lineage>
        <taxon>Eukaryota</taxon>
        <taxon>Metazoa</taxon>
        <taxon>Spiralia</taxon>
        <taxon>Lophotrochozoa</taxon>
        <taxon>Annelida</taxon>
        <taxon>Polychaeta</taxon>
        <taxon>Sedentaria</taxon>
        <taxon>Canalipalpata</taxon>
        <taxon>Terebellida</taxon>
        <taxon>Terebelliformia</taxon>
        <taxon>Alvinellidae</taxon>
        <taxon>Paralvinella</taxon>
    </lineage>
</organism>
<dbReference type="HAMAP" id="MF_03035">
    <property type="entry name" value="Clp1"/>
    <property type="match status" value="1"/>
</dbReference>
<dbReference type="GO" id="GO:0005849">
    <property type="term" value="C:mRNA cleavage factor complex"/>
    <property type="evidence" value="ECO:0007669"/>
    <property type="project" value="InterPro"/>
</dbReference>
<dbReference type="Gene3D" id="3.40.50.300">
    <property type="entry name" value="P-loop containing nucleotide triphosphate hydrolases"/>
    <property type="match status" value="1"/>
</dbReference>
<evidence type="ECO:0000256" key="4">
    <source>
        <dbReference type="ARBA" id="ARBA00022840"/>
    </source>
</evidence>
<evidence type="ECO:0000256" key="5">
    <source>
        <dbReference type="ARBA" id="ARBA00023242"/>
    </source>
</evidence>
<evidence type="ECO:0000256" key="1">
    <source>
        <dbReference type="ARBA" id="ARBA00004123"/>
    </source>
</evidence>
<dbReference type="InterPro" id="IPR045116">
    <property type="entry name" value="Clp1/Grc3"/>
</dbReference>
<dbReference type="InterPro" id="IPR038238">
    <property type="entry name" value="Clp1_C_sf"/>
</dbReference>
<accession>A0AAD9N862</accession>
<dbReference type="InterPro" id="IPR038239">
    <property type="entry name" value="Clp1_N_sf"/>
</dbReference>
<keyword evidence="3 6" id="KW-0547">Nucleotide-binding</keyword>
<dbReference type="PANTHER" id="PTHR12755">
    <property type="entry name" value="CLEAVAGE/POLYADENYLATION FACTOR IA SUBUNIT CLP1P"/>
    <property type="match status" value="1"/>
</dbReference>
<dbReference type="InterPro" id="IPR028606">
    <property type="entry name" value="Clp1"/>
</dbReference>
<dbReference type="Pfam" id="PF06807">
    <property type="entry name" value="Clp1"/>
    <property type="match status" value="1"/>
</dbReference>
<reference evidence="10" key="1">
    <citation type="journal article" date="2023" name="Mol. Biol. Evol.">
        <title>Third-Generation Sequencing Reveals the Adaptive Role of the Epigenome in Three Deep-Sea Polychaetes.</title>
        <authorList>
            <person name="Perez M."/>
            <person name="Aroh O."/>
            <person name="Sun Y."/>
            <person name="Lan Y."/>
            <person name="Juniper S.K."/>
            <person name="Young C.R."/>
            <person name="Angers B."/>
            <person name="Qian P.Y."/>
        </authorList>
    </citation>
    <scope>NUCLEOTIDE SEQUENCE</scope>
    <source>
        <strain evidence="10">P08H-3</strain>
    </source>
</reference>
<feature type="domain" description="Clp1 C-terminal" evidence="7">
    <location>
        <begin position="310"/>
        <end position="386"/>
    </location>
</feature>
<sequence length="386" mass="42687">MAETKDETKQDFKLETNTELRFEVDANGTIKLEMITGKAEIFGSELVEGKKYVFTSGSKVAVFTWHGCTLTLVGKSEVAYIAKETPMVMYLNVHVALEQMRQKAEEDDTRGPRVMVVGPTDVGKSTLCKLLVNFAARLGRSPVLIELDVGQNEIAVPGTVAALCIERPSDVEEGYAVVAPLVYHFGHKSPQDNTQLYNLLITRLAEVINLRCEANKRTNIGGVVINTCGWVRGDGYRSIVHAAGAFEVDVVIVLDQERLHSELVRDMPDFVKVVLLPKSGGVVERSQKGRMESRDSKIREYFYGVRNSCYPHTFEVKFNEVKLFKVGAPVLPDSMLPLGMTSEDSRTKLVPLEPSGSLIHHVLSISMANSDEENIIQVNVAGFIVV</sequence>
<dbReference type="PANTHER" id="PTHR12755:SF6">
    <property type="entry name" value="POLYRIBONUCLEOTIDE 5'-HYDROXYL-KINASE CLP1"/>
    <property type="match status" value="1"/>
</dbReference>
<comment type="caution">
    <text evidence="10">The sequence shown here is derived from an EMBL/GenBank/DDBJ whole genome shotgun (WGS) entry which is preliminary data.</text>
</comment>
<evidence type="ECO:0000259" key="9">
    <source>
        <dbReference type="Pfam" id="PF16575"/>
    </source>
</evidence>